<keyword evidence="6" id="KW-1185">Reference proteome</keyword>
<keyword evidence="2" id="KW-0131">Cell cycle</keyword>
<accession>A0AAD6IWZ4</accession>
<dbReference type="InterPro" id="IPR038090">
    <property type="entry name" value="Cdt1_C_WH_dom_sf"/>
</dbReference>
<dbReference type="Pfam" id="PF26121">
    <property type="entry name" value="HTH_CDT1"/>
    <property type="match status" value="1"/>
</dbReference>
<feature type="compositionally biased region" description="Polar residues" evidence="3">
    <location>
        <begin position="172"/>
        <end position="185"/>
    </location>
</feature>
<sequence>MPRPKRSAAVKSSSQTLKTTKATSTAKTATKSAPLAFKASKITRWSEKKKEKAGEEESTVQTVEIEEQEVTVEVKVVPAEDEAASTTIKNGSGAVETEGEKDEGKGGVRDDAEVQPTTPRKRRSKRTIEDTQDEEPAVKRTKVHDDDNEAALPQLPSDETADPSSPPSLPSDASTVPTDISTSDDPSPPAPLPKRISRLLAVHSATISLLLVHYATHGASQPAILTNYLPQISRNAGTNVALTDLQRITTLSSGSLRLVRVERRGDAIELVNGVSAGISNLGSTFKQSLEKWWHGQHTAGRNEQEALDGIELAAISSISQPSSGTSTPKSTKSSNLLSKGQRRLQDLKSFTLTKQSQSPSPSPSPAKKENVPTVPGASVANRGSSLLERIRAKAAAAASAPPPPPPEVLQRRTALQTLECIIPILLQLTAPLSAAGRGGGGGKKLVTPSTASFPMTTLIANIKMSLGRPIASEDVERSLRVLADEVASEFVRIVEWKGDSRGEALVGVVFDRKGREKAEKWRYVEE</sequence>
<gene>
    <name evidence="5" type="ORF">Dda_7697</name>
</gene>
<feature type="compositionally biased region" description="Low complexity" evidence="3">
    <location>
        <begin position="11"/>
        <end position="36"/>
    </location>
</feature>
<protein>
    <recommendedName>
        <fullName evidence="4">DNA replication factor Cdt1 C-terminal domain-containing protein</fullName>
    </recommendedName>
</protein>
<feature type="compositionally biased region" description="Basic and acidic residues" evidence="3">
    <location>
        <begin position="44"/>
        <end position="55"/>
    </location>
</feature>
<evidence type="ECO:0000313" key="6">
    <source>
        <dbReference type="Proteomes" id="UP001221413"/>
    </source>
</evidence>
<evidence type="ECO:0000256" key="1">
    <source>
        <dbReference type="ARBA" id="ARBA00008356"/>
    </source>
</evidence>
<dbReference type="Proteomes" id="UP001221413">
    <property type="component" value="Unassembled WGS sequence"/>
</dbReference>
<feature type="compositionally biased region" description="Acidic residues" evidence="3">
    <location>
        <begin position="56"/>
        <end position="70"/>
    </location>
</feature>
<dbReference type="Gene3D" id="1.10.10.1420">
    <property type="entry name" value="DNA replication factor Cdt1, C-terminal WH domain"/>
    <property type="match status" value="1"/>
</dbReference>
<proteinExistence type="inferred from homology"/>
<organism evidence="5 6">
    <name type="scientific">Drechslerella dactyloides</name>
    <name type="common">Nematode-trapping fungus</name>
    <name type="synonym">Arthrobotrys dactyloides</name>
    <dbReference type="NCBI Taxonomy" id="74499"/>
    <lineage>
        <taxon>Eukaryota</taxon>
        <taxon>Fungi</taxon>
        <taxon>Dikarya</taxon>
        <taxon>Ascomycota</taxon>
        <taxon>Pezizomycotina</taxon>
        <taxon>Orbiliomycetes</taxon>
        <taxon>Orbiliales</taxon>
        <taxon>Orbiliaceae</taxon>
        <taxon>Drechslerella</taxon>
    </lineage>
</organism>
<feature type="compositionally biased region" description="Low complexity" evidence="3">
    <location>
        <begin position="318"/>
        <end position="339"/>
    </location>
</feature>
<name>A0AAD6IWZ4_DREDA</name>
<evidence type="ECO:0000256" key="2">
    <source>
        <dbReference type="ARBA" id="ARBA00023306"/>
    </source>
</evidence>
<dbReference type="InterPro" id="IPR032054">
    <property type="entry name" value="Cdt1_C"/>
</dbReference>
<feature type="domain" description="DNA replication factor Cdt1 C-terminal" evidence="4">
    <location>
        <begin position="385"/>
        <end position="495"/>
    </location>
</feature>
<feature type="region of interest" description="Disordered" evidence="3">
    <location>
        <begin position="1"/>
        <end position="192"/>
    </location>
</feature>
<feature type="compositionally biased region" description="Basic and acidic residues" evidence="3">
    <location>
        <begin position="102"/>
        <end position="112"/>
    </location>
</feature>
<evidence type="ECO:0000313" key="5">
    <source>
        <dbReference type="EMBL" id="KAJ6257907.1"/>
    </source>
</evidence>
<evidence type="ECO:0000256" key="3">
    <source>
        <dbReference type="SAM" id="MobiDB-lite"/>
    </source>
</evidence>
<feature type="region of interest" description="Disordered" evidence="3">
    <location>
        <begin position="318"/>
        <end position="380"/>
    </location>
</feature>
<evidence type="ECO:0000259" key="4">
    <source>
        <dbReference type="Pfam" id="PF16679"/>
    </source>
</evidence>
<reference evidence="5" key="1">
    <citation type="submission" date="2023-01" db="EMBL/GenBank/DDBJ databases">
        <title>The chitinases involved in constricting ring structure development in the nematode-trapping fungus Drechslerella dactyloides.</title>
        <authorList>
            <person name="Wang R."/>
            <person name="Zhang L."/>
            <person name="Tang P."/>
            <person name="Li S."/>
            <person name="Liang L."/>
        </authorList>
    </citation>
    <scope>NUCLEOTIDE SEQUENCE</scope>
    <source>
        <strain evidence="5">YMF1.00031</strain>
    </source>
</reference>
<comment type="caution">
    <text evidence="5">The sequence shown here is derived from an EMBL/GenBank/DDBJ whole genome shotgun (WGS) entry which is preliminary data.</text>
</comment>
<dbReference type="EMBL" id="JAQGDS010000010">
    <property type="protein sequence ID" value="KAJ6257907.1"/>
    <property type="molecule type" value="Genomic_DNA"/>
</dbReference>
<dbReference type="AlphaFoldDB" id="A0AAD6IWZ4"/>
<comment type="similarity">
    <text evidence="1">Belongs to the Cdt1 family.</text>
</comment>
<dbReference type="Pfam" id="PF16679">
    <property type="entry name" value="CDT1_C"/>
    <property type="match status" value="1"/>
</dbReference>